<dbReference type="GO" id="GO:0010628">
    <property type="term" value="P:positive regulation of gene expression"/>
    <property type="evidence" value="ECO:0007669"/>
    <property type="project" value="UniProtKB-ARBA"/>
</dbReference>
<evidence type="ECO:0000256" key="8">
    <source>
        <dbReference type="ARBA" id="ARBA00023015"/>
    </source>
</evidence>
<dbReference type="PROSITE" id="PS51030">
    <property type="entry name" value="NUCLEAR_REC_DBD_2"/>
    <property type="match status" value="1"/>
</dbReference>
<dbReference type="GO" id="GO:0051414">
    <property type="term" value="P:response to cortisol"/>
    <property type="evidence" value="ECO:0007669"/>
    <property type="project" value="UniProtKB-ARBA"/>
</dbReference>
<dbReference type="GO" id="GO:0031963">
    <property type="term" value="F:nuclear cortisol receptor activity"/>
    <property type="evidence" value="ECO:0007669"/>
    <property type="project" value="UniProtKB-ARBA"/>
</dbReference>
<dbReference type="FunFam" id="3.30.50.10:FF:000027">
    <property type="entry name" value="Progesterone receptor"/>
    <property type="match status" value="1"/>
</dbReference>
<keyword evidence="5 15" id="KW-0479">Metal-binding</keyword>
<dbReference type="PRINTS" id="PR00398">
    <property type="entry name" value="STRDHORMONER"/>
</dbReference>
<dbReference type="GO" id="GO:0005634">
    <property type="term" value="C:nucleus"/>
    <property type="evidence" value="ECO:0007669"/>
    <property type="project" value="UniProtKB-SubCell"/>
</dbReference>
<keyword evidence="11 15" id="KW-0804">Transcription</keyword>
<dbReference type="GO" id="GO:1990794">
    <property type="term" value="C:basolateral part of cell"/>
    <property type="evidence" value="ECO:0007669"/>
    <property type="project" value="UniProtKB-ARBA"/>
</dbReference>
<dbReference type="PROSITE" id="PS00031">
    <property type="entry name" value="NUCLEAR_REC_DBD_1"/>
    <property type="match status" value="1"/>
</dbReference>
<feature type="domain" description="NR LBD" evidence="17">
    <location>
        <begin position="386"/>
        <end position="620"/>
    </location>
</feature>
<dbReference type="FunFam" id="1.10.565.10:FF:000004">
    <property type="entry name" value="Androgen receptor variant"/>
    <property type="match status" value="1"/>
</dbReference>
<evidence type="ECO:0000256" key="13">
    <source>
        <dbReference type="ARBA" id="ARBA00023242"/>
    </source>
</evidence>
<dbReference type="Pfam" id="PF00105">
    <property type="entry name" value="zf-C4"/>
    <property type="match status" value="1"/>
</dbReference>
<evidence type="ECO:0000256" key="1">
    <source>
        <dbReference type="ARBA" id="ARBA00004123"/>
    </source>
</evidence>
<dbReference type="InterPro" id="IPR000536">
    <property type="entry name" value="Nucl_hrmn_rcpt_lig-bd"/>
</dbReference>
<keyword evidence="10 15" id="KW-0238">DNA-binding</keyword>
<evidence type="ECO:0000259" key="16">
    <source>
        <dbReference type="PROSITE" id="PS51030"/>
    </source>
</evidence>
<dbReference type="SUPFAM" id="SSF48508">
    <property type="entry name" value="Nuclear receptor ligand-binding domain"/>
    <property type="match status" value="1"/>
</dbReference>
<dbReference type="PROSITE" id="PS51843">
    <property type="entry name" value="NR_LBD"/>
    <property type="match status" value="1"/>
</dbReference>
<keyword evidence="6 15" id="KW-0863">Zinc-finger</keyword>
<dbReference type="Gene3D" id="3.30.50.10">
    <property type="entry name" value="Erythroid Transcription Factor GATA-1, subunit A"/>
    <property type="match status" value="1"/>
</dbReference>
<evidence type="ECO:0000256" key="9">
    <source>
        <dbReference type="ARBA" id="ARBA00023121"/>
    </source>
</evidence>
<evidence type="ECO:0000256" key="14">
    <source>
        <dbReference type="ARBA" id="ARBA00031166"/>
    </source>
</evidence>
<keyword evidence="3" id="KW-0597">Phosphoprotein</keyword>
<comment type="subcellular location">
    <subcellularLocation>
        <location evidence="1 15">Nucleus</location>
    </subcellularLocation>
</comment>
<dbReference type="AlphaFoldDB" id="I6SQ51"/>
<dbReference type="SMR" id="I6SQ51"/>
<evidence type="ECO:0000256" key="3">
    <source>
        <dbReference type="ARBA" id="ARBA00022553"/>
    </source>
</evidence>
<keyword evidence="8 15" id="KW-0805">Transcription regulation</keyword>
<evidence type="ECO:0000256" key="2">
    <source>
        <dbReference type="ARBA" id="ARBA00013488"/>
    </source>
</evidence>
<evidence type="ECO:0000256" key="4">
    <source>
        <dbReference type="ARBA" id="ARBA00022665"/>
    </source>
</evidence>
<keyword evidence="12 15" id="KW-0675">Receptor</keyword>
<dbReference type="InterPro" id="IPR013088">
    <property type="entry name" value="Znf_NHR/GATA"/>
</dbReference>
<evidence type="ECO:0000256" key="5">
    <source>
        <dbReference type="ARBA" id="ARBA00022723"/>
    </source>
</evidence>
<dbReference type="PRINTS" id="PR00047">
    <property type="entry name" value="STROIDFINGER"/>
</dbReference>
<organism evidence="18">
    <name type="scientific">Pimephales promelas</name>
    <name type="common">Fathead minnow</name>
    <dbReference type="NCBI Taxonomy" id="90988"/>
    <lineage>
        <taxon>Eukaryota</taxon>
        <taxon>Metazoa</taxon>
        <taxon>Chordata</taxon>
        <taxon>Craniata</taxon>
        <taxon>Vertebrata</taxon>
        <taxon>Euteleostomi</taxon>
        <taxon>Actinopterygii</taxon>
        <taxon>Neopterygii</taxon>
        <taxon>Teleostei</taxon>
        <taxon>Ostariophysi</taxon>
        <taxon>Cypriniformes</taxon>
        <taxon>Leuciscidae</taxon>
        <taxon>Pogonichthyinae</taxon>
        <taxon>Pimephales</taxon>
    </lineage>
</organism>
<dbReference type="Pfam" id="PF00104">
    <property type="entry name" value="Hormone_recep"/>
    <property type="match status" value="1"/>
</dbReference>
<evidence type="ECO:0000313" key="18">
    <source>
        <dbReference type="EMBL" id="AFM74474.1"/>
    </source>
</evidence>
<keyword evidence="7 15" id="KW-0862">Zinc</keyword>
<evidence type="ECO:0000256" key="12">
    <source>
        <dbReference type="ARBA" id="ARBA00023170"/>
    </source>
</evidence>
<dbReference type="GO" id="GO:1990239">
    <property type="term" value="F:steroid hormone binding"/>
    <property type="evidence" value="ECO:0007669"/>
    <property type="project" value="UniProtKB-ARBA"/>
</dbReference>
<dbReference type="GO" id="GO:0008270">
    <property type="term" value="F:zinc ion binding"/>
    <property type="evidence" value="ECO:0007669"/>
    <property type="project" value="UniProtKB-KW"/>
</dbReference>
<dbReference type="InterPro" id="IPR001628">
    <property type="entry name" value="Znf_hrmn_rcpt"/>
</dbReference>
<keyword evidence="13 15" id="KW-0539">Nucleus</keyword>
<proteinExistence type="evidence at transcript level"/>
<keyword evidence="4" id="KW-0754">Steroid-binding</keyword>
<dbReference type="Gene3D" id="1.10.565.10">
    <property type="entry name" value="Retinoid X Receptor"/>
    <property type="match status" value="1"/>
</dbReference>
<dbReference type="GO" id="GO:0001046">
    <property type="term" value="F:core promoter sequence-specific DNA binding"/>
    <property type="evidence" value="ECO:0007669"/>
    <property type="project" value="UniProtKB-ARBA"/>
</dbReference>
<dbReference type="SMART" id="SM00430">
    <property type="entry name" value="HOLI"/>
    <property type="match status" value="1"/>
</dbReference>
<dbReference type="CDD" id="cd07172">
    <property type="entry name" value="NR_DBD_GR_PR"/>
    <property type="match status" value="1"/>
</dbReference>
<evidence type="ECO:0000256" key="10">
    <source>
        <dbReference type="ARBA" id="ARBA00023125"/>
    </source>
</evidence>
<protein>
    <recommendedName>
        <fullName evidence="2">Progesterone receptor</fullName>
    </recommendedName>
    <alternativeName>
        <fullName evidence="14">Nuclear receptor subfamily 3 group C member 3</fullName>
    </alternativeName>
</protein>
<keyword evidence="9" id="KW-0446">Lipid-binding</keyword>
<evidence type="ECO:0000256" key="6">
    <source>
        <dbReference type="ARBA" id="ARBA00022771"/>
    </source>
</evidence>
<sequence length="640" mass="72047">MDTKNNSRMDTENTSHVDSTDMMTEVSDLIEKYTDGSFGQGRVSVRNFGHAGSLRSSAAGSSSDTMDQLSLLDLPLGTKTYTDHMDEFLKVETGQWSAKALLPKETDVLGSAFIKDEKEQSLIMEPPNTDFDVGLNISALESCFDSTLRKQECGFIEESSALNLSSQDDRLEVVESSSNFQLDMNQPTLVLPSARKVSPSLARGVLNFDGMSAAPMMSKTDISKWVSTADSPFWYQSTSVNEEHAGYSSPDSSFIPRSRTVYSAFPGVPSQRVCVICGDEASGCHYGVLTCGSCKVFFKRAVEGHHNYLCAGRNDCIVDKIRRKNCPACRLRKCYQAGMMLGGRKMKRFANLKLMGMSPLLRFQGPFSMMADSQTVSSLPCMPAIRELQATPQMINILESIEPQVVYSGYDSSQPELPHLLLNSLNRLCERQLLWIVRWSKSLPGFRNLHINDQMTLIQYSWMGLMLFSLGWRSFQNVTNDYLYFAPDLVLSHDQLRRSPIYDLCLGMQFVPQEFANLQVSREEFLCMKALMLLNTVPLEGLKSQTQFDEMRQNYICELTKAIQLKEKGVVARSQRFYHLTKLMDSMHEIVKKVNLFCLSTYIQADAMKVEFPEMMSEVIASQLPKVLAGMVRPLLFHSK</sequence>
<reference evidence="18" key="1">
    <citation type="submission" date="2012-05" db="EMBL/GenBank/DDBJ databases">
        <title>Cloning of progesterone receptors from fathead minnow (Pimephales promelas).</title>
        <authorList>
            <person name="Ellestad L.E."/>
            <person name="Farmer J.L."/>
            <person name="Orlando E.F."/>
        </authorList>
    </citation>
    <scope>NUCLEOTIDE SEQUENCE</scope>
</reference>
<comment type="similarity">
    <text evidence="15">Belongs to the nuclear hormone receptor family.</text>
</comment>
<dbReference type="SMART" id="SM00399">
    <property type="entry name" value="ZnF_C4"/>
    <property type="match status" value="1"/>
</dbReference>
<feature type="domain" description="Nuclear receptor" evidence="16">
    <location>
        <begin position="271"/>
        <end position="346"/>
    </location>
</feature>
<dbReference type="InterPro" id="IPR001723">
    <property type="entry name" value="Nuclear_hrmn_rcpt"/>
</dbReference>
<evidence type="ECO:0000256" key="15">
    <source>
        <dbReference type="RuleBase" id="RU004334"/>
    </source>
</evidence>
<dbReference type="InterPro" id="IPR050200">
    <property type="entry name" value="Nuclear_hormone_rcpt_NR3"/>
</dbReference>
<evidence type="ECO:0000256" key="7">
    <source>
        <dbReference type="ARBA" id="ARBA00022833"/>
    </source>
</evidence>
<dbReference type="EMBL" id="JX012230">
    <property type="protein sequence ID" value="AFM74474.1"/>
    <property type="molecule type" value="mRNA"/>
</dbReference>
<dbReference type="SUPFAM" id="SSF57716">
    <property type="entry name" value="Glucocorticoid receptor-like (DNA-binding domain)"/>
    <property type="match status" value="1"/>
</dbReference>
<evidence type="ECO:0000259" key="17">
    <source>
        <dbReference type="PROSITE" id="PS51843"/>
    </source>
</evidence>
<name>I6SQ51_PIMPR</name>
<dbReference type="PANTHER" id="PTHR48092">
    <property type="entry name" value="KNIRPS-RELATED PROTEIN-RELATED"/>
    <property type="match status" value="1"/>
</dbReference>
<dbReference type="InterPro" id="IPR035500">
    <property type="entry name" value="NHR-like_dom_sf"/>
</dbReference>
<evidence type="ECO:0000256" key="11">
    <source>
        <dbReference type="ARBA" id="ARBA00023163"/>
    </source>
</evidence>
<accession>I6SQ51</accession>